<feature type="transmembrane region" description="Helical" evidence="1">
    <location>
        <begin position="114"/>
        <end position="137"/>
    </location>
</feature>
<feature type="transmembrane region" description="Helical" evidence="1">
    <location>
        <begin position="84"/>
        <end position="105"/>
    </location>
</feature>
<proteinExistence type="predicted"/>
<keyword evidence="1" id="KW-0472">Membrane</keyword>
<evidence type="ECO:0000313" key="2">
    <source>
        <dbReference type="EMBL" id="SFT84641.1"/>
    </source>
</evidence>
<dbReference type="GO" id="GO:0016757">
    <property type="term" value="F:glycosyltransferase activity"/>
    <property type="evidence" value="ECO:0007669"/>
    <property type="project" value="UniProtKB-KW"/>
</dbReference>
<dbReference type="STRING" id="477690.SAMN05216474_2659"/>
<reference evidence="2 3" key="1">
    <citation type="submission" date="2016-10" db="EMBL/GenBank/DDBJ databases">
        <authorList>
            <person name="de Groot N.N."/>
        </authorList>
    </citation>
    <scope>NUCLEOTIDE SEQUENCE [LARGE SCALE GENOMIC DNA]</scope>
    <source>
        <strain evidence="2 3">CGMCC 1.7005</strain>
    </source>
</reference>
<feature type="transmembrane region" description="Helical" evidence="1">
    <location>
        <begin position="335"/>
        <end position="360"/>
    </location>
</feature>
<feature type="transmembrane region" description="Helical" evidence="1">
    <location>
        <begin position="305"/>
        <end position="323"/>
    </location>
</feature>
<evidence type="ECO:0000313" key="3">
    <source>
        <dbReference type="Proteomes" id="UP000236454"/>
    </source>
</evidence>
<keyword evidence="1" id="KW-1133">Transmembrane helix</keyword>
<protein>
    <submittedName>
        <fullName evidence="2">Mannosyltransferase related to Gpi18</fullName>
    </submittedName>
</protein>
<name>A0A1I7BBX8_9FLAO</name>
<keyword evidence="2" id="KW-0808">Transferase</keyword>
<keyword evidence="3" id="KW-1185">Reference proteome</keyword>
<gene>
    <name evidence="2" type="ORF">SAMN05216474_2659</name>
</gene>
<dbReference type="EMBL" id="FPAS01000005">
    <property type="protein sequence ID" value="SFT84641.1"/>
    <property type="molecule type" value="Genomic_DNA"/>
</dbReference>
<dbReference type="AlphaFoldDB" id="A0A1I7BBX8"/>
<feature type="transmembrane region" description="Helical" evidence="1">
    <location>
        <begin position="375"/>
        <end position="397"/>
    </location>
</feature>
<dbReference type="OrthoDB" id="9776737at2"/>
<accession>A0A1I7BBX8</accession>
<feature type="transmembrane region" description="Helical" evidence="1">
    <location>
        <begin position="198"/>
        <end position="218"/>
    </location>
</feature>
<sequence>MSKTLKNYLLFCLLLLSFFWVIMPTSGHGYDTYCWRIWTEHVFHVGLPNIYYGSTDYLPLYHYILMLYGEAQGSVEAIGRNLHYLKLVTLCFQFVSGYFLIKLLWTSKMTWERALLFAAAFLLNIAVMYNTLIWGQVDGILTCFVFIAIYYAYKKRVVLSLIFTILALNFKLQGIIFLPLIVLLLLPVIKENITWKKVSIWVLVPLNIQLLILLPFIYSNTLGNVWNVVSGSFGKYPSVSMNAYNFWFLLFDGDLMKIEDSTLYLGLSYKQWGLLLFFAFSFLTLWPLLLQVWRAVFNQISFNFPMDKMLLIAALIPLLFFFFNTQMHERYSHPALIFLIAYGLLSKRFLIPVLGCMAYFLNMEDVFRFLALKKYGILFFDTDFIAALYLLCILLLLKDLYGIRFFKRERKLFFFGR</sequence>
<keyword evidence="2" id="KW-0328">Glycosyltransferase</keyword>
<evidence type="ECO:0000256" key="1">
    <source>
        <dbReference type="SAM" id="Phobius"/>
    </source>
</evidence>
<dbReference type="Proteomes" id="UP000236454">
    <property type="component" value="Unassembled WGS sequence"/>
</dbReference>
<keyword evidence="1" id="KW-0812">Transmembrane</keyword>
<dbReference type="RefSeq" id="WP_139230376.1">
    <property type="nucleotide sequence ID" value="NZ_FPAS01000005.1"/>
</dbReference>
<feature type="transmembrane region" description="Helical" evidence="1">
    <location>
        <begin position="272"/>
        <end position="293"/>
    </location>
</feature>
<organism evidence="2 3">
    <name type="scientific">Lishizhenia tianjinensis</name>
    <dbReference type="NCBI Taxonomy" id="477690"/>
    <lineage>
        <taxon>Bacteria</taxon>
        <taxon>Pseudomonadati</taxon>
        <taxon>Bacteroidota</taxon>
        <taxon>Flavobacteriia</taxon>
        <taxon>Flavobacteriales</taxon>
        <taxon>Crocinitomicaceae</taxon>
        <taxon>Lishizhenia</taxon>
    </lineage>
</organism>
<feature type="transmembrane region" description="Helical" evidence="1">
    <location>
        <begin position="157"/>
        <end position="186"/>
    </location>
</feature>